<dbReference type="GO" id="GO:0005840">
    <property type="term" value="C:ribosome"/>
    <property type="evidence" value="ECO:0007669"/>
    <property type="project" value="UniProtKB-KW"/>
</dbReference>
<protein>
    <submittedName>
        <fullName evidence="2">LSU ribosomal protein L17p</fullName>
    </submittedName>
</protein>
<organism evidence="2">
    <name type="scientific">uncultured Solirubrobacterales bacterium</name>
    <dbReference type="NCBI Taxonomy" id="768556"/>
    <lineage>
        <taxon>Bacteria</taxon>
        <taxon>Bacillati</taxon>
        <taxon>Actinomycetota</taxon>
        <taxon>Thermoleophilia</taxon>
        <taxon>Solirubrobacterales</taxon>
        <taxon>environmental samples</taxon>
    </lineage>
</organism>
<proteinExistence type="predicted"/>
<gene>
    <name evidence="2" type="ORF">AVDCRST_MAG45-2318</name>
</gene>
<evidence type="ECO:0000313" key="2">
    <source>
        <dbReference type="EMBL" id="CAA9518021.1"/>
    </source>
</evidence>
<keyword evidence="2" id="KW-0687">Ribonucleoprotein</keyword>
<feature type="compositionally biased region" description="Basic and acidic residues" evidence="1">
    <location>
        <begin position="106"/>
        <end position="117"/>
    </location>
</feature>
<feature type="compositionally biased region" description="Basic residues" evidence="1">
    <location>
        <begin position="28"/>
        <end position="38"/>
    </location>
</feature>
<feature type="region of interest" description="Disordered" evidence="1">
    <location>
        <begin position="1"/>
        <end position="117"/>
    </location>
</feature>
<sequence>APPEDPSQAEPRQRPPQGAAHEPLARDHRPRAHPHHPRQGQGRAPRGREADHPGPARRPPRPSPGHGAARPGQVRGLQAVRGDRAALHRAPGRLHADPQARPAPLGRDRDGPDRAGL</sequence>
<evidence type="ECO:0000256" key="1">
    <source>
        <dbReference type="SAM" id="MobiDB-lite"/>
    </source>
</evidence>
<feature type="non-terminal residue" evidence="2">
    <location>
        <position position="1"/>
    </location>
</feature>
<name>A0A6J4TB94_9ACTN</name>
<keyword evidence="2" id="KW-0689">Ribosomal protein</keyword>
<feature type="non-terminal residue" evidence="2">
    <location>
        <position position="117"/>
    </location>
</feature>
<accession>A0A6J4TB94</accession>
<dbReference type="AlphaFoldDB" id="A0A6J4TB94"/>
<reference evidence="2" key="1">
    <citation type="submission" date="2020-02" db="EMBL/GenBank/DDBJ databases">
        <authorList>
            <person name="Meier V. D."/>
        </authorList>
    </citation>
    <scope>NUCLEOTIDE SEQUENCE</scope>
    <source>
        <strain evidence="2">AVDCRST_MAG45</strain>
    </source>
</reference>
<dbReference type="EMBL" id="CADCVU010000202">
    <property type="protein sequence ID" value="CAA9518021.1"/>
    <property type="molecule type" value="Genomic_DNA"/>
</dbReference>